<dbReference type="Proteomes" id="UP001055868">
    <property type="component" value="Chromosome"/>
</dbReference>
<evidence type="ECO:0000313" key="2">
    <source>
        <dbReference type="EMBL" id="UQN30515.1"/>
    </source>
</evidence>
<sequence>MARTATKVRKKDTGEQGNGGQFGSVTRSDAEVAVDTGTSSPGRKIMPGLPQPIEGHNGDLYGIDEMTGTLLPEGSIRIEGATSIPACNLEDVDPQELARQMNLADPYAEARATSDGNVQCKVVVTADSADNFDIDYALEGHPWASLNRSGPDVEAERIIDAARKSTALNAARQSLGEYAELSRTPQQTPTQARAAAARELYREAAQAESSEAIDGLRDLGSRHSAAYLSFPTSDDFEDTSLLSAFPTYYDADGQEMDWQTHPDIENGPEYSAWIMADRDEWVVQDLSPSTREYPDLESMTTRTDHVFTYRCARDTEGA</sequence>
<dbReference type="RefSeq" id="WP_249479874.1">
    <property type="nucleotide sequence ID" value="NZ_CP097218.1"/>
</dbReference>
<evidence type="ECO:0000313" key="3">
    <source>
        <dbReference type="Proteomes" id="UP001055868"/>
    </source>
</evidence>
<reference evidence="2" key="1">
    <citation type="submission" date="2022-05" db="EMBL/GenBank/DDBJ databases">
        <title>Genomic analysis of Brachybacterium sp. CBA3104.</title>
        <authorList>
            <person name="Roh S.W."/>
            <person name="Kim Y.B."/>
            <person name="Kim Y."/>
        </authorList>
    </citation>
    <scope>NUCLEOTIDE SEQUENCE</scope>
    <source>
        <strain evidence="2">CBA3104</strain>
    </source>
</reference>
<keyword evidence="3" id="KW-1185">Reference proteome</keyword>
<evidence type="ECO:0000256" key="1">
    <source>
        <dbReference type="SAM" id="MobiDB-lite"/>
    </source>
</evidence>
<organism evidence="2 3">
    <name type="scientific">Brachybacterium kimchii</name>
    <dbReference type="NCBI Taxonomy" id="2942909"/>
    <lineage>
        <taxon>Bacteria</taxon>
        <taxon>Bacillati</taxon>
        <taxon>Actinomycetota</taxon>
        <taxon>Actinomycetes</taxon>
        <taxon>Micrococcales</taxon>
        <taxon>Dermabacteraceae</taxon>
        <taxon>Brachybacterium</taxon>
    </lineage>
</organism>
<proteinExistence type="predicted"/>
<name>A0ABY4NAW3_9MICO</name>
<feature type="region of interest" description="Disordered" evidence="1">
    <location>
        <begin position="1"/>
        <end position="56"/>
    </location>
</feature>
<accession>A0ABY4NAW3</accession>
<protein>
    <submittedName>
        <fullName evidence="2">Uncharacterized protein</fullName>
    </submittedName>
</protein>
<feature type="compositionally biased region" description="Basic residues" evidence="1">
    <location>
        <begin position="1"/>
        <end position="10"/>
    </location>
</feature>
<gene>
    <name evidence="2" type="ORF">M4486_04180</name>
</gene>
<dbReference type="EMBL" id="CP097218">
    <property type="protein sequence ID" value="UQN30515.1"/>
    <property type="molecule type" value="Genomic_DNA"/>
</dbReference>